<comment type="function">
    <text evidence="2">Destroys radicals which are normally produced within the cells and which are toxic to biological systems. May play a role in favoring mycobacterial survival in phagocytes.</text>
</comment>
<evidence type="ECO:0000256" key="4">
    <source>
        <dbReference type="SAM" id="MobiDB-lite"/>
    </source>
</evidence>
<dbReference type="PROSITE" id="PS51257">
    <property type="entry name" value="PROKAR_LIPOPROTEIN"/>
    <property type="match status" value="1"/>
</dbReference>
<keyword evidence="8" id="KW-1185">Reference proteome</keyword>
<evidence type="ECO:0000256" key="2">
    <source>
        <dbReference type="ARBA" id="ARBA00024900"/>
    </source>
</evidence>
<reference evidence="8" key="1">
    <citation type="journal article" date="2019" name="Int. J. Syst. Evol. Microbiol.">
        <title>The Global Catalogue of Microorganisms (GCM) 10K type strain sequencing project: providing services to taxonomists for standard genome sequencing and annotation.</title>
        <authorList>
            <consortium name="The Broad Institute Genomics Platform"/>
            <consortium name="The Broad Institute Genome Sequencing Center for Infectious Disease"/>
            <person name="Wu L."/>
            <person name="Ma J."/>
        </authorList>
    </citation>
    <scope>NUCLEOTIDE SEQUENCE [LARGE SCALE GENOMIC DNA]</scope>
    <source>
        <strain evidence="8">JCM 14234</strain>
    </source>
</reference>
<keyword evidence="3" id="KW-0862">Zinc</keyword>
<keyword evidence="5" id="KW-0732">Signal</keyword>
<accession>A0ABP6L2P5</accession>
<organism evidence="7 8">
    <name type="scientific">Gordonia defluvii</name>
    <dbReference type="NCBI Taxonomy" id="283718"/>
    <lineage>
        <taxon>Bacteria</taxon>
        <taxon>Bacillati</taxon>
        <taxon>Actinomycetota</taxon>
        <taxon>Actinomycetes</taxon>
        <taxon>Mycobacteriales</taxon>
        <taxon>Gordoniaceae</taxon>
        <taxon>Gordonia</taxon>
    </lineage>
</organism>
<keyword evidence="3" id="KW-0186">Copper</keyword>
<dbReference type="InterPro" id="IPR024134">
    <property type="entry name" value="SOD_Cu/Zn_/chaperone"/>
</dbReference>
<comment type="caution">
    <text evidence="7">The sequence shown here is derived from an EMBL/GenBank/DDBJ whole genome shotgun (WGS) entry which is preliminary data.</text>
</comment>
<feature type="compositionally biased region" description="Polar residues" evidence="4">
    <location>
        <begin position="31"/>
        <end position="47"/>
    </location>
</feature>
<dbReference type="InterPro" id="IPR036423">
    <property type="entry name" value="SOD-like_Cu/Zn_dom_sf"/>
</dbReference>
<dbReference type="InterPro" id="IPR018152">
    <property type="entry name" value="SOD_Cu/Zn_BS"/>
</dbReference>
<dbReference type="PANTHER" id="PTHR10003">
    <property type="entry name" value="SUPEROXIDE DISMUTASE CU-ZN -RELATED"/>
    <property type="match status" value="1"/>
</dbReference>
<proteinExistence type="inferred from homology"/>
<dbReference type="SUPFAM" id="SSF49329">
    <property type="entry name" value="Cu,Zn superoxide dismutase-like"/>
    <property type="match status" value="1"/>
</dbReference>
<comment type="cofactor">
    <cofactor evidence="3">
        <name>Cu cation</name>
        <dbReference type="ChEBI" id="CHEBI:23378"/>
    </cofactor>
    <text evidence="3">Binds 1 copper ion per subunit.</text>
</comment>
<dbReference type="EC" id="1.15.1.1" evidence="3"/>
<keyword evidence="3" id="KW-0479">Metal-binding</keyword>
<feature type="compositionally biased region" description="Basic and acidic residues" evidence="4">
    <location>
        <begin position="197"/>
        <end position="209"/>
    </location>
</feature>
<evidence type="ECO:0000256" key="1">
    <source>
        <dbReference type="ARBA" id="ARBA00010457"/>
    </source>
</evidence>
<sequence length="227" mass="22726">MNTTILRTHRRPVAVVAAAAALGLALAGCSNSEEPSNVKGTNPTVVTGDQGAPGGVIEPGHGSEQNESQSDQATAKLIDAKRQQIGTAVFTKSGKGVKVFVNVARGLTPGFHGMHIHSNGVCNPDGAEPFASAGGHLQVDGHTGHPSSGDLVSIYIDDSGAGTTTTSSEAVTLAQITGKALVIHAGADNFGNIPDRYSADGRPGPDEKTLATGDAGGRAACGVIDAG</sequence>
<feature type="region of interest" description="Disordered" evidence="4">
    <location>
        <begin position="195"/>
        <end position="214"/>
    </location>
</feature>
<feature type="chain" id="PRO_5046256474" description="Superoxide dismutase [Cu-Zn]" evidence="5">
    <location>
        <begin position="28"/>
        <end position="227"/>
    </location>
</feature>
<dbReference type="PROSITE" id="PS00332">
    <property type="entry name" value="SOD_CU_ZN_2"/>
    <property type="match status" value="1"/>
</dbReference>
<keyword evidence="3" id="KW-0560">Oxidoreductase</keyword>
<dbReference type="EMBL" id="BAAAVS010000011">
    <property type="protein sequence ID" value="GAA3027118.1"/>
    <property type="molecule type" value="Genomic_DNA"/>
</dbReference>
<comment type="catalytic activity">
    <reaction evidence="3">
        <text>2 superoxide + 2 H(+) = H2O2 + O2</text>
        <dbReference type="Rhea" id="RHEA:20696"/>
        <dbReference type="ChEBI" id="CHEBI:15378"/>
        <dbReference type="ChEBI" id="CHEBI:15379"/>
        <dbReference type="ChEBI" id="CHEBI:16240"/>
        <dbReference type="ChEBI" id="CHEBI:18421"/>
        <dbReference type="EC" id="1.15.1.1"/>
    </reaction>
</comment>
<gene>
    <name evidence="7" type="ORF">GCM10010528_06040</name>
</gene>
<feature type="signal peptide" evidence="5">
    <location>
        <begin position="1"/>
        <end position="27"/>
    </location>
</feature>
<dbReference type="Proteomes" id="UP001501035">
    <property type="component" value="Unassembled WGS sequence"/>
</dbReference>
<name>A0ABP6L2P5_9ACTN</name>
<dbReference type="Pfam" id="PF00080">
    <property type="entry name" value="Sod_Cu"/>
    <property type="match status" value="1"/>
</dbReference>
<evidence type="ECO:0000256" key="5">
    <source>
        <dbReference type="SAM" id="SignalP"/>
    </source>
</evidence>
<comment type="cofactor">
    <cofactor evidence="3">
        <name>Zn(2+)</name>
        <dbReference type="ChEBI" id="CHEBI:29105"/>
    </cofactor>
    <text evidence="3">Binds 1 zinc ion per subunit.</text>
</comment>
<dbReference type="Gene3D" id="2.60.40.200">
    <property type="entry name" value="Superoxide dismutase, copper/zinc binding domain"/>
    <property type="match status" value="1"/>
</dbReference>
<feature type="compositionally biased region" description="Polar residues" evidence="4">
    <location>
        <begin position="63"/>
        <end position="72"/>
    </location>
</feature>
<protein>
    <recommendedName>
        <fullName evidence="3">Superoxide dismutase [Cu-Zn]</fullName>
        <ecNumber evidence="3">1.15.1.1</ecNumber>
    </recommendedName>
</protein>
<evidence type="ECO:0000256" key="3">
    <source>
        <dbReference type="RuleBase" id="RU000393"/>
    </source>
</evidence>
<evidence type="ECO:0000313" key="8">
    <source>
        <dbReference type="Proteomes" id="UP001501035"/>
    </source>
</evidence>
<evidence type="ECO:0000259" key="6">
    <source>
        <dbReference type="Pfam" id="PF00080"/>
    </source>
</evidence>
<feature type="region of interest" description="Disordered" evidence="4">
    <location>
        <begin position="31"/>
        <end position="72"/>
    </location>
</feature>
<feature type="domain" description="Superoxide dismutase copper/zinc binding" evidence="6">
    <location>
        <begin position="86"/>
        <end position="224"/>
    </location>
</feature>
<evidence type="ECO:0000313" key="7">
    <source>
        <dbReference type="EMBL" id="GAA3027118.1"/>
    </source>
</evidence>
<comment type="similarity">
    <text evidence="1 3">Belongs to the Cu-Zn superoxide dismutase family.</text>
</comment>
<dbReference type="InterPro" id="IPR001424">
    <property type="entry name" value="SOD_Cu_Zn_dom"/>
</dbReference>